<dbReference type="VEuPathDB" id="VectorBase:CSON000358"/>
<proteinExistence type="inferred from homology"/>
<dbReference type="EMBL" id="UFQT01000574">
    <property type="protein sequence ID" value="SSX25400.1"/>
    <property type="molecule type" value="Genomic_DNA"/>
</dbReference>
<dbReference type="PANTHER" id="PTHR10411">
    <property type="entry name" value="GROWTH ARREST AND DNA DAMAGE-INDUCIBLE PROTEIN GADD45"/>
    <property type="match status" value="1"/>
</dbReference>
<dbReference type="EMBL" id="UFQS01000574">
    <property type="protein sequence ID" value="SSX05038.1"/>
    <property type="molecule type" value="Genomic_DNA"/>
</dbReference>
<evidence type="ECO:0000259" key="2">
    <source>
        <dbReference type="Pfam" id="PF01248"/>
    </source>
</evidence>
<comment type="similarity">
    <text evidence="1">Belongs to the GADD45 family.</text>
</comment>
<dbReference type="GO" id="GO:0051726">
    <property type="term" value="P:regulation of cell cycle"/>
    <property type="evidence" value="ECO:0007669"/>
    <property type="project" value="InterPro"/>
</dbReference>
<reference evidence="5" key="2">
    <citation type="submission" date="2018-07" db="EMBL/GenBank/DDBJ databases">
        <authorList>
            <person name="Quirk P.G."/>
            <person name="Krulwich T.A."/>
        </authorList>
    </citation>
    <scope>NUCLEOTIDE SEQUENCE</scope>
</reference>
<name>A0A336M5U4_CULSO</name>
<evidence type="ECO:0000313" key="5">
    <source>
        <dbReference type="EMBL" id="SSX25400.1"/>
    </source>
</evidence>
<feature type="domain" description="Ribosomal protein eL8/eL30/eS12/Gadd45" evidence="2">
    <location>
        <begin position="19"/>
        <end position="114"/>
    </location>
</feature>
<organism evidence="5">
    <name type="scientific">Culicoides sonorensis</name>
    <name type="common">Biting midge</name>
    <dbReference type="NCBI Taxonomy" id="179676"/>
    <lineage>
        <taxon>Eukaryota</taxon>
        <taxon>Metazoa</taxon>
        <taxon>Ecdysozoa</taxon>
        <taxon>Arthropoda</taxon>
        <taxon>Hexapoda</taxon>
        <taxon>Insecta</taxon>
        <taxon>Pterygota</taxon>
        <taxon>Neoptera</taxon>
        <taxon>Endopterygota</taxon>
        <taxon>Diptera</taxon>
        <taxon>Nematocera</taxon>
        <taxon>Chironomoidea</taxon>
        <taxon>Ceratopogonidae</taxon>
        <taxon>Ceratopogoninae</taxon>
        <taxon>Culicoides</taxon>
        <taxon>Monoculicoides</taxon>
    </lineage>
</organism>
<dbReference type="GO" id="GO:0005737">
    <property type="term" value="C:cytoplasm"/>
    <property type="evidence" value="ECO:0007669"/>
    <property type="project" value="TreeGrafter"/>
</dbReference>
<dbReference type="AlphaFoldDB" id="A0A336M5U4"/>
<evidence type="ECO:0000313" key="4">
    <source>
        <dbReference type="EMBL" id="SSX08771.1"/>
    </source>
</evidence>
<protein>
    <submittedName>
        <fullName evidence="4">CSON000358 protein</fullName>
    </submittedName>
    <submittedName>
        <fullName evidence="5">CSON012334 protein</fullName>
    </submittedName>
</protein>
<dbReference type="FunFam" id="3.30.1330.30:FF:000045">
    <property type="entry name" value="Predicted protein"/>
    <property type="match status" value="1"/>
</dbReference>
<evidence type="ECO:0000313" key="3">
    <source>
        <dbReference type="EMBL" id="SSX05038.1"/>
    </source>
</evidence>
<dbReference type="EMBL" id="UFQT01001061">
    <property type="protein sequence ID" value="SSX28683.1"/>
    <property type="molecule type" value="Genomic_DNA"/>
</dbReference>
<dbReference type="PANTHER" id="PTHR10411:SF8">
    <property type="entry name" value="FI09246P"/>
    <property type="match status" value="1"/>
</dbReference>
<gene>
    <name evidence="5" type="primary">CSON012334</name>
    <name evidence="4" type="synonym">CSON000358</name>
</gene>
<dbReference type="OMA" id="CWEHEIR"/>
<dbReference type="InterPro" id="IPR004038">
    <property type="entry name" value="Ribosomal_eL8/eL30/eS12/Gad45"/>
</dbReference>
<dbReference type="SUPFAM" id="SSF55315">
    <property type="entry name" value="L30e-like"/>
    <property type="match status" value="1"/>
</dbReference>
<accession>A0A336M5U4</accession>
<dbReference type="Gene3D" id="3.30.1330.30">
    <property type="match status" value="1"/>
</dbReference>
<reference evidence="3" key="1">
    <citation type="submission" date="2018-04" db="EMBL/GenBank/DDBJ databases">
        <authorList>
            <person name="Go L.Y."/>
            <person name="Mitchell J.A."/>
        </authorList>
    </citation>
    <scope>NUCLEOTIDE SEQUENCE</scope>
    <source>
        <tissue evidence="3">Whole organism</tissue>
    </source>
</reference>
<dbReference type="Pfam" id="PF01248">
    <property type="entry name" value="Ribosomal_L7Ae"/>
    <property type="match status" value="1"/>
</dbReference>
<dbReference type="InterPro" id="IPR024824">
    <property type="entry name" value="GADD45"/>
</dbReference>
<dbReference type="EMBL" id="UFQS01001061">
    <property type="protein sequence ID" value="SSX08771.1"/>
    <property type="molecule type" value="Genomic_DNA"/>
</dbReference>
<evidence type="ECO:0000256" key="1">
    <source>
        <dbReference type="ARBA" id="ARBA00007361"/>
    </source>
</evidence>
<dbReference type="InterPro" id="IPR029064">
    <property type="entry name" value="Ribosomal_eL30-like_sf"/>
</dbReference>
<sequence length="146" mass="16434">MVYEEIPTVDQQQINLSKAVRNSLWTAQTENRVITGLTAAVKSLSSMPEDALFCFLAPSIKGDTASHMHEVLLKAFCFENEIYMIEVDSSEKLSRILGTTKVESCALIQRQNSETEALTTSELDLIDFCEDYWDSPNQPIIKIPDK</sequence>
<dbReference type="GO" id="GO:0005634">
    <property type="term" value="C:nucleus"/>
    <property type="evidence" value="ECO:0007669"/>
    <property type="project" value="InterPro"/>
</dbReference>
<dbReference type="VEuPathDB" id="VectorBase:CSON012334"/>